<reference evidence="8 9" key="1">
    <citation type="submission" date="2019-12" db="EMBL/GenBank/DDBJ databases">
        <authorList>
            <person name="Alioto T."/>
            <person name="Alioto T."/>
            <person name="Gomez Garrido J."/>
        </authorList>
    </citation>
    <scope>NUCLEOTIDE SEQUENCE [LARGE SCALE GENOMIC DNA]</scope>
</reference>
<dbReference type="PANTHER" id="PTHR19317">
    <property type="entry name" value="PRENYLATED RAB ACCEPTOR 1-RELATED"/>
    <property type="match status" value="1"/>
</dbReference>
<organism evidence="8 9">
    <name type="scientific">Olea europaea subsp. europaea</name>
    <dbReference type="NCBI Taxonomy" id="158383"/>
    <lineage>
        <taxon>Eukaryota</taxon>
        <taxon>Viridiplantae</taxon>
        <taxon>Streptophyta</taxon>
        <taxon>Embryophyta</taxon>
        <taxon>Tracheophyta</taxon>
        <taxon>Spermatophyta</taxon>
        <taxon>Magnoliopsida</taxon>
        <taxon>eudicotyledons</taxon>
        <taxon>Gunneridae</taxon>
        <taxon>Pentapetalae</taxon>
        <taxon>asterids</taxon>
        <taxon>lamiids</taxon>
        <taxon>Lamiales</taxon>
        <taxon>Oleaceae</taxon>
        <taxon>Oleeae</taxon>
        <taxon>Olea</taxon>
    </lineage>
</organism>
<dbReference type="AlphaFoldDB" id="A0A8S0QA87"/>
<keyword evidence="7" id="KW-0813">Transport</keyword>
<dbReference type="Gramene" id="OE9A093560T1">
    <property type="protein sequence ID" value="OE9A093560C1"/>
    <property type="gene ID" value="OE9A093560"/>
</dbReference>
<comment type="function">
    <text evidence="1 7">May be involved in both secretory and endocytic intracellular trafficking in the endosomal/prevacuolar compartments.</text>
</comment>
<evidence type="ECO:0000313" key="8">
    <source>
        <dbReference type="EMBL" id="CAA2962097.1"/>
    </source>
</evidence>
<keyword evidence="4 7" id="KW-0812">Transmembrane</keyword>
<keyword evidence="5 7" id="KW-1133">Transmembrane helix</keyword>
<evidence type="ECO:0000256" key="3">
    <source>
        <dbReference type="ARBA" id="ARBA00006483"/>
    </source>
</evidence>
<feature type="transmembrane region" description="Helical" evidence="7">
    <location>
        <begin position="140"/>
        <end position="171"/>
    </location>
</feature>
<gene>
    <name evidence="8" type="ORF">OLEA9_A093560</name>
</gene>
<protein>
    <recommendedName>
        <fullName evidence="7">PRA1 family protein</fullName>
    </recommendedName>
</protein>
<dbReference type="Proteomes" id="UP000594638">
    <property type="component" value="Unassembled WGS sequence"/>
</dbReference>
<dbReference type="GO" id="GO:0005783">
    <property type="term" value="C:endoplasmic reticulum"/>
    <property type="evidence" value="ECO:0007669"/>
    <property type="project" value="TreeGrafter"/>
</dbReference>
<feature type="transmembrane region" description="Helical" evidence="7">
    <location>
        <begin position="103"/>
        <end position="119"/>
    </location>
</feature>
<sequence length="215" mass="23063">MANSSPAILPISNPQTTTDVTTATTQQSAVRSLFSQISGTVRSGLSNSRPWPELVDRSAFSKPESISEATLRIRKNYAYFRINYISIITVVLAISLLTNPLSLFLLAGLLAAWFFLYIFRSASDPPLTILGRQFSDRETLVGLVASTVVVIFLTSVGSVLVSALMVGVAIVCLHGAFRAPEDLFLDEQEPQAGVPGFLSYFTGAAPAAPPVPARI</sequence>
<dbReference type="GO" id="GO:0005794">
    <property type="term" value="C:Golgi apparatus"/>
    <property type="evidence" value="ECO:0007669"/>
    <property type="project" value="TreeGrafter"/>
</dbReference>
<dbReference type="OrthoDB" id="63113at2759"/>
<dbReference type="Pfam" id="PF03208">
    <property type="entry name" value="PRA1"/>
    <property type="match status" value="1"/>
</dbReference>
<evidence type="ECO:0000256" key="7">
    <source>
        <dbReference type="RuleBase" id="RU363107"/>
    </source>
</evidence>
<evidence type="ECO:0000256" key="2">
    <source>
        <dbReference type="ARBA" id="ARBA00004141"/>
    </source>
</evidence>
<keyword evidence="9" id="KW-1185">Reference proteome</keyword>
<evidence type="ECO:0000256" key="1">
    <source>
        <dbReference type="ARBA" id="ARBA00002501"/>
    </source>
</evidence>
<proteinExistence type="inferred from homology"/>
<dbReference type="EMBL" id="CACTIH010000733">
    <property type="protein sequence ID" value="CAA2962097.1"/>
    <property type="molecule type" value="Genomic_DNA"/>
</dbReference>
<name>A0A8S0QA87_OLEEU</name>
<comment type="similarity">
    <text evidence="3 7">Belongs to the PRA1 family.</text>
</comment>
<evidence type="ECO:0000313" key="9">
    <source>
        <dbReference type="Proteomes" id="UP000594638"/>
    </source>
</evidence>
<dbReference type="InterPro" id="IPR004895">
    <property type="entry name" value="Prenylated_rab_accept_PRA1"/>
</dbReference>
<evidence type="ECO:0000256" key="6">
    <source>
        <dbReference type="ARBA" id="ARBA00023136"/>
    </source>
</evidence>
<evidence type="ECO:0000256" key="4">
    <source>
        <dbReference type="ARBA" id="ARBA00022692"/>
    </source>
</evidence>
<dbReference type="GO" id="GO:0016020">
    <property type="term" value="C:membrane"/>
    <property type="evidence" value="ECO:0007669"/>
    <property type="project" value="UniProtKB-SubCell"/>
</dbReference>
<feature type="transmembrane region" description="Helical" evidence="7">
    <location>
        <begin position="78"/>
        <end position="97"/>
    </location>
</feature>
<keyword evidence="6 7" id="KW-0472">Membrane</keyword>
<accession>A0A8S0QA87</accession>
<comment type="subcellular location">
    <subcellularLocation>
        <location evidence="2 7">Membrane</location>
        <topology evidence="2 7">Multi-pass membrane protein</topology>
    </subcellularLocation>
</comment>
<evidence type="ECO:0000256" key="5">
    <source>
        <dbReference type="ARBA" id="ARBA00022989"/>
    </source>
</evidence>
<dbReference type="GO" id="GO:0016192">
    <property type="term" value="P:vesicle-mediated transport"/>
    <property type="evidence" value="ECO:0007669"/>
    <property type="project" value="UniProtKB-ARBA"/>
</dbReference>
<dbReference type="PANTHER" id="PTHR19317:SF34">
    <property type="entry name" value="PRA1 FAMILY PROTEIN-RELATED"/>
    <property type="match status" value="1"/>
</dbReference>
<comment type="caution">
    <text evidence="8">The sequence shown here is derived from an EMBL/GenBank/DDBJ whole genome shotgun (WGS) entry which is preliminary data.</text>
</comment>